<reference evidence="5 6" key="1">
    <citation type="journal article" date="2009" name="PLoS ONE">
        <title>Methylobacterium genome sequences: a reference blueprint to investigate microbial metabolism of C1 compounds from natural and industrial sources.</title>
        <authorList>
            <person name="Vuilleumier S."/>
            <person name="Chistoserdova L."/>
            <person name="Lee M.-C."/>
            <person name="Bringel F."/>
            <person name="Lajus A."/>
            <person name="Zhou Y."/>
            <person name="Gourion B."/>
            <person name="Barbe V."/>
            <person name="Chang J."/>
            <person name="Cruveiller S."/>
            <person name="Dossat C."/>
            <person name="Gillett W."/>
            <person name="Gruffaz C."/>
            <person name="Haugen E."/>
            <person name="Hourcade E."/>
            <person name="Levy R."/>
            <person name="Mangenot S."/>
            <person name="Muller E."/>
            <person name="Nadalig T."/>
            <person name="Pagni M."/>
            <person name="Penny C."/>
            <person name="Peyraud R."/>
            <person name="Robinson D.G."/>
            <person name="Roche D."/>
            <person name="Rouy Z."/>
            <person name="Saenampechek C."/>
            <person name="Salvignol G."/>
            <person name="Vallenet D."/>
            <person name="Wu Z."/>
            <person name="Marx C.J."/>
            <person name="Vorholt J.A."/>
            <person name="Olson M.V."/>
            <person name="Kaul R."/>
            <person name="Weissenbach J."/>
            <person name="Medigue C."/>
            <person name="Lidstrom M.E."/>
        </authorList>
    </citation>
    <scope>NUCLEOTIDE SEQUENCE [LARGE SCALE GENOMIC DNA]</scope>
    <source>
        <strain evidence="6">ATCC 14718 / DSM 1338 / JCM 2805 / NCIMB 9133 / AM1</strain>
    </source>
</reference>
<evidence type="ECO:0000313" key="5">
    <source>
        <dbReference type="EMBL" id="ACS38222.1"/>
    </source>
</evidence>
<dbReference type="GO" id="GO:0003700">
    <property type="term" value="F:DNA-binding transcription factor activity"/>
    <property type="evidence" value="ECO:0007669"/>
    <property type="project" value="InterPro"/>
</dbReference>
<dbReference type="InterPro" id="IPR018062">
    <property type="entry name" value="HTH_AraC-typ_CS"/>
</dbReference>
<dbReference type="InterPro" id="IPR029062">
    <property type="entry name" value="Class_I_gatase-like"/>
</dbReference>
<keyword evidence="3" id="KW-0804">Transcription</keyword>
<dbReference type="EMBL" id="CP001510">
    <property type="protein sequence ID" value="ACS38222.1"/>
    <property type="molecule type" value="Genomic_DNA"/>
</dbReference>
<dbReference type="CDD" id="cd03137">
    <property type="entry name" value="GATase1_AraC_1"/>
    <property type="match status" value="1"/>
</dbReference>
<dbReference type="InterPro" id="IPR018060">
    <property type="entry name" value="HTH_AraC"/>
</dbReference>
<dbReference type="RefSeq" id="WP_012752049.1">
    <property type="nucleotide sequence ID" value="NC_012808.1"/>
</dbReference>
<evidence type="ECO:0000259" key="4">
    <source>
        <dbReference type="PROSITE" id="PS01124"/>
    </source>
</evidence>
<dbReference type="Pfam" id="PF01965">
    <property type="entry name" value="DJ-1_PfpI"/>
    <property type="match status" value="1"/>
</dbReference>
<dbReference type="InterPro" id="IPR002818">
    <property type="entry name" value="DJ-1/PfpI"/>
</dbReference>
<dbReference type="SMART" id="SM00342">
    <property type="entry name" value="HTH_ARAC"/>
    <property type="match status" value="1"/>
</dbReference>
<evidence type="ECO:0000256" key="2">
    <source>
        <dbReference type="ARBA" id="ARBA00023125"/>
    </source>
</evidence>
<dbReference type="KEGG" id="mea:Mex_1p0262"/>
<dbReference type="OrthoDB" id="186587at2"/>
<proteinExistence type="predicted"/>
<name>C5APJ6_METEA</name>
<sequence>MVHVVGVLAMDGVVPVDLSIPCAVFERVERADGVPFYEIRVCGEAPEVRARAFGLRVPFGLDALSTVDTLVVPGIDDPTVPVAPTVLAAIRQAWAAGARVASICSGAFVLAATGLLDGRRATTHWLAAGRLAERYPSIDVDPNRLFIDEGRIITSAGASAGLDMCLHLVRRDLGQSAAAQAARLAVAPLDRDGGQAQFIRHEPPRTSACLAPVLEWMLENVDQPLSIRAMAARAGMSERTFARRFQEQTGTTPMQWLLSVRIRRGQELLESGSASIDQVALASGFASPVTFRTSFRKLTGVSPASYRARFNAERRLER</sequence>
<dbReference type="Gene3D" id="3.40.50.880">
    <property type="match status" value="1"/>
</dbReference>
<organism evidence="5 6">
    <name type="scientific">Methylorubrum extorquens (strain ATCC 14718 / DSM 1338 / JCM 2805 / NCIMB 9133 / AM1)</name>
    <name type="common">Methylobacterium extorquens</name>
    <dbReference type="NCBI Taxonomy" id="272630"/>
    <lineage>
        <taxon>Bacteria</taxon>
        <taxon>Pseudomonadati</taxon>
        <taxon>Pseudomonadota</taxon>
        <taxon>Alphaproteobacteria</taxon>
        <taxon>Hyphomicrobiales</taxon>
        <taxon>Methylobacteriaceae</taxon>
        <taxon>Methylorubrum</taxon>
    </lineage>
</organism>
<accession>C5APJ6</accession>
<dbReference type="InterPro" id="IPR052158">
    <property type="entry name" value="INH-QAR"/>
</dbReference>
<keyword evidence="1" id="KW-0805">Transcription regulation</keyword>
<dbReference type="Pfam" id="PF12833">
    <property type="entry name" value="HTH_18"/>
    <property type="match status" value="1"/>
</dbReference>
<dbReference type="SUPFAM" id="SSF52317">
    <property type="entry name" value="Class I glutamine amidotransferase-like"/>
    <property type="match status" value="1"/>
</dbReference>
<evidence type="ECO:0000256" key="3">
    <source>
        <dbReference type="ARBA" id="ARBA00023163"/>
    </source>
</evidence>
<dbReference type="GO" id="GO:0043565">
    <property type="term" value="F:sequence-specific DNA binding"/>
    <property type="evidence" value="ECO:0007669"/>
    <property type="project" value="InterPro"/>
</dbReference>
<dbReference type="Gene3D" id="1.10.10.60">
    <property type="entry name" value="Homeodomain-like"/>
    <property type="match status" value="1"/>
</dbReference>
<dbReference type="PANTHER" id="PTHR43130:SF3">
    <property type="entry name" value="HTH-TYPE TRANSCRIPTIONAL REGULATOR RV1931C"/>
    <property type="match status" value="1"/>
</dbReference>
<dbReference type="PROSITE" id="PS01124">
    <property type="entry name" value="HTH_ARAC_FAMILY_2"/>
    <property type="match status" value="1"/>
</dbReference>
<dbReference type="AlphaFoldDB" id="C5APJ6"/>
<protein>
    <submittedName>
        <fullName evidence="5">Transcriptional regulator, AraC family</fullName>
    </submittedName>
</protein>
<dbReference type="InterPro" id="IPR009057">
    <property type="entry name" value="Homeodomain-like_sf"/>
</dbReference>
<feature type="domain" description="HTH araC/xylS-type" evidence="4">
    <location>
        <begin position="211"/>
        <end position="309"/>
    </location>
</feature>
<keyword evidence="2" id="KW-0238">DNA-binding</keyword>
<dbReference type="Proteomes" id="UP000009081">
    <property type="component" value="Chromosome"/>
</dbReference>
<evidence type="ECO:0000313" key="6">
    <source>
        <dbReference type="Proteomes" id="UP000009081"/>
    </source>
</evidence>
<dbReference type="STRING" id="272630.MexAM1_META1p0262"/>
<dbReference type="PROSITE" id="PS00041">
    <property type="entry name" value="HTH_ARAC_FAMILY_1"/>
    <property type="match status" value="1"/>
</dbReference>
<dbReference type="HOGENOM" id="CLU_000445_59_0_5"/>
<dbReference type="PANTHER" id="PTHR43130">
    <property type="entry name" value="ARAC-FAMILY TRANSCRIPTIONAL REGULATOR"/>
    <property type="match status" value="1"/>
</dbReference>
<dbReference type="eggNOG" id="COG4977">
    <property type="taxonomic scope" value="Bacteria"/>
</dbReference>
<dbReference type="SUPFAM" id="SSF46689">
    <property type="entry name" value="Homeodomain-like"/>
    <property type="match status" value="2"/>
</dbReference>
<evidence type="ECO:0000256" key="1">
    <source>
        <dbReference type="ARBA" id="ARBA00023015"/>
    </source>
</evidence>
<gene>
    <name evidence="5" type="ordered locus">MexAM1_META1p0262</name>
</gene>
<keyword evidence="6" id="KW-1185">Reference proteome</keyword>